<dbReference type="EMBL" id="JAQIZT010000010">
    <property type="protein sequence ID" value="KAJ6983019.1"/>
    <property type="molecule type" value="Genomic_DNA"/>
</dbReference>
<comment type="caution">
    <text evidence="1">The sequence shown here is derived from an EMBL/GenBank/DDBJ whole genome shotgun (WGS) entry which is preliminary data.</text>
</comment>
<dbReference type="Proteomes" id="UP001164929">
    <property type="component" value="Chromosome 10"/>
</dbReference>
<evidence type="ECO:0000313" key="1">
    <source>
        <dbReference type="EMBL" id="KAJ6983019.1"/>
    </source>
</evidence>
<keyword evidence="2" id="KW-1185">Reference proteome</keyword>
<organism evidence="1 2">
    <name type="scientific">Populus alba x Populus x berolinensis</name>
    <dbReference type="NCBI Taxonomy" id="444605"/>
    <lineage>
        <taxon>Eukaryota</taxon>
        <taxon>Viridiplantae</taxon>
        <taxon>Streptophyta</taxon>
        <taxon>Embryophyta</taxon>
        <taxon>Tracheophyta</taxon>
        <taxon>Spermatophyta</taxon>
        <taxon>Magnoliopsida</taxon>
        <taxon>eudicotyledons</taxon>
        <taxon>Gunneridae</taxon>
        <taxon>Pentapetalae</taxon>
        <taxon>rosids</taxon>
        <taxon>fabids</taxon>
        <taxon>Malpighiales</taxon>
        <taxon>Salicaceae</taxon>
        <taxon>Saliceae</taxon>
        <taxon>Populus</taxon>
    </lineage>
</organism>
<sequence length="114" mass="12982">MKEDELWITCCNSCIKRFLPFAIADGHKSKAFSLGLCLAGFQSVLTSRWRALPSAKWAEVETQSGRKWVLRASMLNRNAFLHWKVKEGHDVRDNGQTKHPGILNLFHKNTSQKG</sequence>
<dbReference type="AlphaFoldDB" id="A0AAD6Q8D3"/>
<evidence type="ECO:0000313" key="2">
    <source>
        <dbReference type="Proteomes" id="UP001164929"/>
    </source>
</evidence>
<gene>
    <name evidence="1" type="ORF">NC653_025978</name>
</gene>
<accession>A0AAD6Q8D3</accession>
<protein>
    <submittedName>
        <fullName evidence="1">Uncharacterized protein</fullName>
    </submittedName>
</protein>
<name>A0AAD6Q8D3_9ROSI</name>
<reference evidence="1" key="1">
    <citation type="journal article" date="2023" name="Mol. Ecol. Resour.">
        <title>Chromosome-level genome assembly of a triploid poplar Populus alba 'Berolinensis'.</title>
        <authorList>
            <person name="Chen S."/>
            <person name="Yu Y."/>
            <person name="Wang X."/>
            <person name="Wang S."/>
            <person name="Zhang T."/>
            <person name="Zhou Y."/>
            <person name="He R."/>
            <person name="Meng N."/>
            <person name="Wang Y."/>
            <person name="Liu W."/>
            <person name="Liu Z."/>
            <person name="Liu J."/>
            <person name="Guo Q."/>
            <person name="Huang H."/>
            <person name="Sederoff R.R."/>
            <person name="Wang G."/>
            <person name="Qu G."/>
            <person name="Chen S."/>
        </authorList>
    </citation>
    <scope>NUCLEOTIDE SEQUENCE</scope>
    <source>
        <strain evidence="1">SC-2020</strain>
    </source>
</reference>
<proteinExistence type="predicted"/>